<dbReference type="EMBL" id="CAJPIN010014691">
    <property type="protein sequence ID" value="CAG2061131.1"/>
    <property type="molecule type" value="Genomic_DNA"/>
</dbReference>
<organism evidence="2 3">
    <name type="scientific">Timema podura</name>
    <name type="common">Walking stick</name>
    <dbReference type="NCBI Taxonomy" id="61482"/>
    <lineage>
        <taxon>Eukaryota</taxon>
        <taxon>Metazoa</taxon>
        <taxon>Ecdysozoa</taxon>
        <taxon>Arthropoda</taxon>
        <taxon>Hexapoda</taxon>
        <taxon>Insecta</taxon>
        <taxon>Pterygota</taxon>
        <taxon>Neoptera</taxon>
        <taxon>Polyneoptera</taxon>
        <taxon>Phasmatodea</taxon>
        <taxon>Timematodea</taxon>
        <taxon>Timematoidea</taxon>
        <taxon>Timematidae</taxon>
        <taxon>Timema</taxon>
    </lineage>
</organism>
<sequence length="89" mass="9967">MTTIRKVHDLVQGEAKPGPDIAQPSIRKLLNHLKWDIRDHGTWSKMGLGILNSMHPRAETIIAKTNMGGGQQTKDDAYMQFMREIGGLL</sequence>
<comment type="caution">
    <text evidence="2">The sequence shown here is derived from an EMBL/GenBank/DDBJ whole genome shotgun (WGS) entry which is preliminary data.</text>
</comment>
<proteinExistence type="predicted"/>
<reference evidence="2" key="1">
    <citation type="submission" date="2021-03" db="EMBL/GenBank/DDBJ databases">
        <authorList>
            <person name="Tran Van P."/>
        </authorList>
    </citation>
    <scope>NUCLEOTIDE SEQUENCE</scope>
</reference>
<name>A0ABN7NZI4_TIMPD</name>
<feature type="compositionally biased region" description="Basic and acidic residues" evidence="1">
    <location>
        <begin position="1"/>
        <end position="11"/>
    </location>
</feature>
<dbReference type="Proteomes" id="UP001153148">
    <property type="component" value="Unassembled WGS sequence"/>
</dbReference>
<protein>
    <submittedName>
        <fullName evidence="2">Uncharacterized protein</fullName>
    </submittedName>
</protein>
<evidence type="ECO:0000256" key="1">
    <source>
        <dbReference type="SAM" id="MobiDB-lite"/>
    </source>
</evidence>
<evidence type="ECO:0000313" key="2">
    <source>
        <dbReference type="EMBL" id="CAG2061131.1"/>
    </source>
</evidence>
<accession>A0ABN7NZI4</accession>
<gene>
    <name evidence="2" type="ORF">TPAB3V08_LOCUS8086</name>
</gene>
<keyword evidence="3" id="KW-1185">Reference proteome</keyword>
<evidence type="ECO:0000313" key="3">
    <source>
        <dbReference type="Proteomes" id="UP001153148"/>
    </source>
</evidence>
<feature type="region of interest" description="Disordered" evidence="1">
    <location>
        <begin position="1"/>
        <end position="22"/>
    </location>
</feature>